<dbReference type="InterPro" id="IPR036388">
    <property type="entry name" value="WH-like_DNA-bd_sf"/>
</dbReference>
<keyword evidence="3" id="KW-0804">Transcription</keyword>
<comment type="caution">
    <text evidence="6">The sequence shown here is derived from an EMBL/GenBank/DDBJ whole genome shotgun (WGS) entry which is preliminary data.</text>
</comment>
<name>A0ABW3VHR3_9PSEU</name>
<evidence type="ECO:0000256" key="3">
    <source>
        <dbReference type="ARBA" id="ARBA00023163"/>
    </source>
</evidence>
<protein>
    <submittedName>
        <fullName evidence="6">GntR family transcriptional regulator</fullName>
    </submittedName>
</protein>
<evidence type="ECO:0000256" key="2">
    <source>
        <dbReference type="ARBA" id="ARBA00023125"/>
    </source>
</evidence>
<evidence type="ECO:0000256" key="4">
    <source>
        <dbReference type="SAM" id="MobiDB-lite"/>
    </source>
</evidence>
<dbReference type="InterPro" id="IPR000524">
    <property type="entry name" value="Tscrpt_reg_HTH_GntR"/>
</dbReference>
<dbReference type="PANTHER" id="PTHR43537:SF24">
    <property type="entry name" value="GLUCONATE OPERON TRANSCRIPTIONAL REPRESSOR"/>
    <property type="match status" value="1"/>
</dbReference>
<evidence type="ECO:0000256" key="1">
    <source>
        <dbReference type="ARBA" id="ARBA00023015"/>
    </source>
</evidence>
<proteinExistence type="predicted"/>
<dbReference type="Pfam" id="PF00392">
    <property type="entry name" value="GntR"/>
    <property type="match status" value="1"/>
</dbReference>
<dbReference type="InterPro" id="IPR008920">
    <property type="entry name" value="TF_FadR/GntR_C"/>
</dbReference>
<evidence type="ECO:0000313" key="6">
    <source>
        <dbReference type="EMBL" id="MFD1234265.1"/>
    </source>
</evidence>
<dbReference type="SUPFAM" id="SSF48008">
    <property type="entry name" value="GntR ligand-binding domain-like"/>
    <property type="match status" value="1"/>
</dbReference>
<evidence type="ECO:0000313" key="7">
    <source>
        <dbReference type="Proteomes" id="UP001597182"/>
    </source>
</evidence>
<dbReference type="SMART" id="SM00895">
    <property type="entry name" value="FCD"/>
    <property type="match status" value="1"/>
</dbReference>
<dbReference type="PANTHER" id="PTHR43537">
    <property type="entry name" value="TRANSCRIPTIONAL REGULATOR, GNTR FAMILY"/>
    <property type="match status" value="1"/>
</dbReference>
<keyword evidence="1" id="KW-0805">Transcription regulation</keyword>
<dbReference type="Gene3D" id="1.10.10.10">
    <property type="entry name" value="Winged helix-like DNA-binding domain superfamily/Winged helix DNA-binding domain"/>
    <property type="match status" value="1"/>
</dbReference>
<dbReference type="SMART" id="SM00345">
    <property type="entry name" value="HTH_GNTR"/>
    <property type="match status" value="1"/>
</dbReference>
<sequence length="257" mass="28267">MMARATAQDADPQTGTEPRPRGRGDRDLVDSLVEVLQERISTGEIPAGTWLRQEHLATELGVSRMPVREALRQLQAVGTVEMIANRGARVRLPSTRDIMEVYELHGVLQAHAGTAAAELITSGQLDRLSRAEAMFRQAVDELRAADSDPAAVQRRWHEANTEFHSVIIEASGNKLLADVVESLHHKVPRNLTWIALGSDVRRLERDAAEHAAILDALTRGDGATAGTLLREHAKRASELLVRTVDEIGQEATPARRR</sequence>
<gene>
    <name evidence="6" type="ORF">ACFQ34_13325</name>
</gene>
<feature type="region of interest" description="Disordered" evidence="4">
    <location>
        <begin position="1"/>
        <end position="26"/>
    </location>
</feature>
<dbReference type="CDD" id="cd07377">
    <property type="entry name" value="WHTH_GntR"/>
    <property type="match status" value="1"/>
</dbReference>
<dbReference type="Pfam" id="PF07729">
    <property type="entry name" value="FCD"/>
    <property type="match status" value="1"/>
</dbReference>
<dbReference type="Proteomes" id="UP001597182">
    <property type="component" value="Unassembled WGS sequence"/>
</dbReference>
<dbReference type="InterPro" id="IPR036390">
    <property type="entry name" value="WH_DNA-bd_sf"/>
</dbReference>
<feature type="domain" description="HTH gntR-type" evidence="5">
    <location>
        <begin position="26"/>
        <end position="93"/>
    </location>
</feature>
<keyword evidence="2" id="KW-0238">DNA-binding</keyword>
<reference evidence="7" key="1">
    <citation type="journal article" date="2019" name="Int. J. Syst. Evol. Microbiol.">
        <title>The Global Catalogue of Microorganisms (GCM) 10K type strain sequencing project: providing services to taxonomists for standard genome sequencing and annotation.</title>
        <authorList>
            <consortium name="The Broad Institute Genomics Platform"/>
            <consortium name="The Broad Institute Genome Sequencing Center for Infectious Disease"/>
            <person name="Wu L."/>
            <person name="Ma J."/>
        </authorList>
    </citation>
    <scope>NUCLEOTIDE SEQUENCE [LARGE SCALE GENOMIC DNA]</scope>
    <source>
        <strain evidence="7">CCUG 49018</strain>
    </source>
</reference>
<evidence type="ECO:0000259" key="5">
    <source>
        <dbReference type="PROSITE" id="PS50949"/>
    </source>
</evidence>
<keyword evidence="7" id="KW-1185">Reference proteome</keyword>
<dbReference type="Gene3D" id="1.20.120.530">
    <property type="entry name" value="GntR ligand-binding domain-like"/>
    <property type="match status" value="1"/>
</dbReference>
<dbReference type="SUPFAM" id="SSF46785">
    <property type="entry name" value="Winged helix' DNA-binding domain"/>
    <property type="match status" value="1"/>
</dbReference>
<dbReference type="EMBL" id="JBHTMB010000120">
    <property type="protein sequence ID" value="MFD1234265.1"/>
    <property type="molecule type" value="Genomic_DNA"/>
</dbReference>
<organism evidence="6 7">
    <name type="scientific">Pseudonocardia benzenivorans</name>
    <dbReference type="NCBI Taxonomy" id="228005"/>
    <lineage>
        <taxon>Bacteria</taxon>
        <taxon>Bacillati</taxon>
        <taxon>Actinomycetota</taxon>
        <taxon>Actinomycetes</taxon>
        <taxon>Pseudonocardiales</taxon>
        <taxon>Pseudonocardiaceae</taxon>
        <taxon>Pseudonocardia</taxon>
    </lineage>
</organism>
<accession>A0ABW3VHR3</accession>
<dbReference type="InterPro" id="IPR011711">
    <property type="entry name" value="GntR_C"/>
</dbReference>
<dbReference type="PROSITE" id="PS50949">
    <property type="entry name" value="HTH_GNTR"/>
    <property type="match status" value="1"/>
</dbReference>
<dbReference type="RefSeq" id="WP_234027749.1">
    <property type="nucleotide sequence ID" value="NZ_BAABKS010000099.1"/>
</dbReference>